<dbReference type="Gene3D" id="3.40.50.10190">
    <property type="entry name" value="BRCT domain"/>
    <property type="match status" value="4"/>
</dbReference>
<dbReference type="InterPro" id="IPR011011">
    <property type="entry name" value="Znf_FYVE_PHD"/>
</dbReference>
<dbReference type="InterPro" id="IPR001965">
    <property type="entry name" value="Znf_PHD"/>
</dbReference>
<feature type="region of interest" description="Disordered" evidence="5">
    <location>
        <begin position="452"/>
        <end position="486"/>
    </location>
</feature>
<feature type="compositionally biased region" description="Basic and acidic residues" evidence="5">
    <location>
        <begin position="827"/>
        <end position="852"/>
    </location>
</feature>
<dbReference type="SUPFAM" id="SSF52113">
    <property type="entry name" value="BRCT domain"/>
    <property type="match status" value="3"/>
</dbReference>
<feature type="compositionally biased region" description="Basic residues" evidence="5">
    <location>
        <begin position="854"/>
        <end position="868"/>
    </location>
</feature>
<dbReference type="InterPro" id="IPR013083">
    <property type="entry name" value="Znf_RING/FYVE/PHD"/>
</dbReference>
<dbReference type="PROSITE" id="PS50172">
    <property type="entry name" value="BRCT"/>
    <property type="match status" value="2"/>
</dbReference>
<evidence type="ECO:0000256" key="1">
    <source>
        <dbReference type="ARBA" id="ARBA00022723"/>
    </source>
</evidence>
<dbReference type="CDD" id="cd17738">
    <property type="entry name" value="BRCT_TopBP1_rpt7"/>
    <property type="match status" value="1"/>
</dbReference>
<feature type="compositionally biased region" description="Polar residues" evidence="5">
    <location>
        <begin position="628"/>
        <end position="642"/>
    </location>
</feature>
<evidence type="ECO:0000259" key="7">
    <source>
        <dbReference type="PROSITE" id="PS50172"/>
    </source>
</evidence>
<dbReference type="CDD" id="cd17711">
    <property type="entry name" value="BRCT_PAXIP1_rpt3"/>
    <property type="match status" value="1"/>
</dbReference>
<dbReference type="Proteomes" id="UP000306102">
    <property type="component" value="Unassembled WGS sequence"/>
</dbReference>
<evidence type="ECO:0000313" key="9">
    <source>
        <dbReference type="Proteomes" id="UP000306102"/>
    </source>
</evidence>
<dbReference type="STRING" id="542762.A0A4S4DXD7"/>
<feature type="compositionally biased region" description="Basic and acidic residues" evidence="5">
    <location>
        <begin position="875"/>
        <end position="905"/>
    </location>
</feature>
<feature type="compositionally biased region" description="Polar residues" evidence="5">
    <location>
        <begin position="807"/>
        <end position="819"/>
    </location>
</feature>
<keyword evidence="9" id="KW-1185">Reference proteome</keyword>
<dbReference type="EMBL" id="SDRB02010122">
    <property type="protein sequence ID" value="THG07326.1"/>
    <property type="molecule type" value="Genomic_DNA"/>
</dbReference>
<feature type="compositionally biased region" description="Basic and acidic residues" evidence="5">
    <location>
        <begin position="739"/>
        <end position="748"/>
    </location>
</feature>
<feature type="compositionally biased region" description="Basic and acidic residues" evidence="5">
    <location>
        <begin position="784"/>
        <end position="799"/>
    </location>
</feature>
<dbReference type="SMART" id="SM00249">
    <property type="entry name" value="PHD"/>
    <property type="match status" value="1"/>
</dbReference>
<protein>
    <recommendedName>
        <fullName evidence="10">BRCT domain-containing protein</fullName>
    </recommendedName>
</protein>
<dbReference type="InterPro" id="IPR044254">
    <property type="entry name" value="At4g02110-like"/>
</dbReference>
<keyword evidence="2 4" id="KW-0863">Zinc-finger</keyword>
<feature type="region of interest" description="Disordered" evidence="5">
    <location>
        <begin position="383"/>
        <end position="415"/>
    </location>
</feature>
<dbReference type="InterPro" id="IPR019787">
    <property type="entry name" value="Znf_PHD-finger"/>
</dbReference>
<feature type="region of interest" description="Disordered" evidence="5">
    <location>
        <begin position="609"/>
        <end position="655"/>
    </location>
</feature>
<dbReference type="Pfam" id="PF00628">
    <property type="entry name" value="PHD"/>
    <property type="match status" value="1"/>
</dbReference>
<dbReference type="InterPro" id="IPR036420">
    <property type="entry name" value="BRCT_dom_sf"/>
</dbReference>
<dbReference type="InterPro" id="IPR001357">
    <property type="entry name" value="BRCT_dom"/>
</dbReference>
<feature type="compositionally biased region" description="Polar residues" evidence="5">
    <location>
        <begin position="580"/>
        <end position="595"/>
    </location>
</feature>
<comment type="caution">
    <text evidence="8">The sequence shown here is derived from an EMBL/GenBank/DDBJ whole genome shotgun (WGS) entry which is preliminary data.</text>
</comment>
<dbReference type="Pfam" id="PF00533">
    <property type="entry name" value="BRCT"/>
    <property type="match status" value="1"/>
</dbReference>
<reference evidence="8 9" key="1">
    <citation type="journal article" date="2018" name="Proc. Natl. Acad. Sci. U.S.A.">
        <title>Draft genome sequence of Camellia sinensis var. sinensis provides insights into the evolution of the tea genome and tea quality.</title>
        <authorList>
            <person name="Wei C."/>
            <person name="Yang H."/>
            <person name="Wang S."/>
            <person name="Zhao J."/>
            <person name="Liu C."/>
            <person name="Gao L."/>
            <person name="Xia E."/>
            <person name="Lu Y."/>
            <person name="Tai Y."/>
            <person name="She G."/>
            <person name="Sun J."/>
            <person name="Cao H."/>
            <person name="Tong W."/>
            <person name="Gao Q."/>
            <person name="Li Y."/>
            <person name="Deng W."/>
            <person name="Jiang X."/>
            <person name="Wang W."/>
            <person name="Chen Q."/>
            <person name="Zhang S."/>
            <person name="Li H."/>
            <person name="Wu J."/>
            <person name="Wang P."/>
            <person name="Li P."/>
            <person name="Shi C."/>
            <person name="Zheng F."/>
            <person name="Jian J."/>
            <person name="Huang B."/>
            <person name="Shan D."/>
            <person name="Shi M."/>
            <person name="Fang C."/>
            <person name="Yue Y."/>
            <person name="Li F."/>
            <person name="Li D."/>
            <person name="Wei S."/>
            <person name="Han B."/>
            <person name="Jiang C."/>
            <person name="Yin Y."/>
            <person name="Xia T."/>
            <person name="Zhang Z."/>
            <person name="Bennetzen J.L."/>
            <person name="Zhao S."/>
            <person name="Wan X."/>
        </authorList>
    </citation>
    <scope>NUCLEOTIDE SEQUENCE [LARGE SCALE GENOMIC DNA]</scope>
    <source>
        <strain evidence="9">cv. Shuchazao</strain>
        <tissue evidence="8">Leaf</tissue>
    </source>
</reference>
<feature type="compositionally biased region" description="Acidic residues" evidence="5">
    <location>
        <begin position="753"/>
        <end position="768"/>
    </location>
</feature>
<evidence type="ECO:0000256" key="3">
    <source>
        <dbReference type="ARBA" id="ARBA00022833"/>
    </source>
</evidence>
<feature type="region of interest" description="Disordered" evidence="5">
    <location>
        <begin position="1285"/>
        <end position="1308"/>
    </location>
</feature>
<dbReference type="PANTHER" id="PTHR47181">
    <property type="entry name" value="BRCA1 C TERMINUS DOMAIN CONTAINING PROTEIN, EXPRESSED"/>
    <property type="match status" value="1"/>
</dbReference>
<dbReference type="PANTHER" id="PTHR47181:SF2">
    <property type="entry name" value="BRCA1 C TERMINUS DOMAIN CONTAINING PROTEIN, EXPRESSED"/>
    <property type="match status" value="1"/>
</dbReference>
<feature type="region of interest" description="Disordered" evidence="5">
    <location>
        <begin position="568"/>
        <end position="597"/>
    </location>
</feature>
<feature type="compositionally biased region" description="Polar residues" evidence="5">
    <location>
        <begin position="911"/>
        <end position="926"/>
    </location>
</feature>
<keyword evidence="3" id="KW-0862">Zinc</keyword>
<dbReference type="SUPFAM" id="SSF57903">
    <property type="entry name" value="FYVE/PHD zinc finger"/>
    <property type="match status" value="1"/>
</dbReference>
<feature type="domain" description="PHD-type" evidence="6">
    <location>
        <begin position="1231"/>
        <end position="1287"/>
    </location>
</feature>
<evidence type="ECO:0000313" key="8">
    <source>
        <dbReference type="EMBL" id="THG07326.1"/>
    </source>
</evidence>
<accession>A0A4S4DXD7</accession>
<dbReference type="GO" id="GO:0008270">
    <property type="term" value="F:zinc ion binding"/>
    <property type="evidence" value="ECO:0007669"/>
    <property type="project" value="UniProtKB-KW"/>
</dbReference>
<dbReference type="Gene3D" id="3.30.40.10">
    <property type="entry name" value="Zinc/RING finger domain, C3HC4 (zinc finger)"/>
    <property type="match status" value="1"/>
</dbReference>
<organism evidence="8 9">
    <name type="scientific">Camellia sinensis var. sinensis</name>
    <name type="common">China tea</name>
    <dbReference type="NCBI Taxonomy" id="542762"/>
    <lineage>
        <taxon>Eukaryota</taxon>
        <taxon>Viridiplantae</taxon>
        <taxon>Streptophyta</taxon>
        <taxon>Embryophyta</taxon>
        <taxon>Tracheophyta</taxon>
        <taxon>Spermatophyta</taxon>
        <taxon>Magnoliopsida</taxon>
        <taxon>eudicotyledons</taxon>
        <taxon>Gunneridae</taxon>
        <taxon>Pentapetalae</taxon>
        <taxon>asterids</taxon>
        <taxon>Ericales</taxon>
        <taxon>Theaceae</taxon>
        <taxon>Camellia</taxon>
    </lineage>
</organism>
<evidence type="ECO:0008006" key="10">
    <source>
        <dbReference type="Google" id="ProtNLM"/>
    </source>
</evidence>
<feature type="compositionally biased region" description="Polar residues" evidence="5">
    <location>
        <begin position="400"/>
        <end position="415"/>
    </location>
</feature>
<feature type="region of interest" description="Disordered" evidence="5">
    <location>
        <begin position="739"/>
        <end position="931"/>
    </location>
</feature>
<feature type="compositionally biased region" description="Basic and acidic residues" evidence="5">
    <location>
        <begin position="467"/>
        <end position="486"/>
    </location>
</feature>
<sequence length="1308" mass="144624">MSGTTKQDSSLVCDHPSKTFFGVRFVLFGFDPISSQKVRLKLVNGGGIDACQYGPNCTHVIVDNLIHDDPVCVAARTDGKILVTGLWVDHSFDIGMPVDPISVMYRPLRDLDGIRGAKSIIACLTGYQRQDRDDIMTMVGLMGAKFSKPLVANKVTHLICYKFEGTIGRSKCLNLVLLDTFYTLILDISGGHGYYGGNESPSKIGEKYELARKMKKIKIVNHRWLEDCLVSWEILPEANYDKSGYELEMMEAEAKDSEEEAQELAKQQYGDRKIDVSPSNLHIGIIVRAHPSPQTKEDVSRNLLATSASKALSSAGNKNDTVFASAEKTPSARALNLQDIHKKQSEVLCSQDTKTLGDVTCGDPSDQPLKLYDRLPTCAKVGNDLPSSGSAKRSPPDDAANSNTISYSRKTPRRNSFSMFSGEMASNVSSFPTVDIDEFNVSVGFNISSTRAEQANDGTDSGCVKTPSKETGLHHEGGKNGMLPEKRKMNVSYGSSKSKKTSHDSKPCILESPLVINRTGPSESAVLIDGALDENATPSPARNSPVNIATTNFSSFDRKSLPKPVISAVTSENRQEDNLETPQRSNRLKNTSLATDSGIKDVMNRAENAASKVGTPQKEWQDVRVPSPKTTSLEIKKSSSPSLDLFKGKNTHSLSKPLRRKVTAKKTLGSRPKLGLANTKNHKGSIHLHETALQPAAVTSSIGGKETENRELFVNSEKVEMTPPTVNVDKAMVMETHDVEKSGNEVENKIGSMDDETETPEETEAPEDREEHEFEVGDCEEKPEDATHKMNVVMKDKLDVQPITPKTDASSLSTHNPTKTSDEDENGAEHKKAVCGRKNEHDESTANEDCGKGKSTKRKKCRMGKTLRKSVPSVMERRKLKDGVSREEIKSKKNNEKTGKEKEKSIPSPAGKTNRTVRSNKSQNSVEVEKENKPVDIGDQNVSHGKQRVGKIASKSNRIPVKIDPKAGVTDQDSVLVQRTPKVKVEPVWFILSGHKLQRKEFQQFIRRLKGRVCRDSHQWSYQATHFIVPDPIRRTEKFFAAAASGRWILKTDYLTASNQAGRLLAEEPYEWHKNGLSEDGAINLEAPRKWRLLRERTGHGAFYGMRVVIYGECIAPPLDTLKRVIKAGDGTILATSPPYTRFLESGVDFAIVSPGMPRVDIWVQEFLRHEIPCVIADYLVEYVCKPGYPLERHVQYNTHTWAEKSFANLFKQSEEVVEAQTPLEDHVNNDLKCQVCGSCDRGEVMLICGDESGSTGCGVGTHIDCCNPPLEHVPDEDWFCPKCSKSKNSKNRPKKSTKKQTSSLKGK</sequence>
<evidence type="ECO:0000256" key="4">
    <source>
        <dbReference type="PROSITE-ProRule" id="PRU00146"/>
    </source>
</evidence>
<proteinExistence type="predicted"/>
<dbReference type="SMART" id="SM00292">
    <property type="entry name" value="BRCT"/>
    <property type="match status" value="4"/>
</dbReference>
<feature type="compositionally biased region" description="Basic residues" evidence="5">
    <location>
        <begin position="1285"/>
        <end position="1299"/>
    </location>
</feature>
<feature type="domain" description="BRCT" evidence="7">
    <location>
        <begin position="118"/>
        <end position="242"/>
    </location>
</feature>
<evidence type="ECO:0000256" key="5">
    <source>
        <dbReference type="SAM" id="MobiDB-lite"/>
    </source>
</evidence>
<evidence type="ECO:0000259" key="6">
    <source>
        <dbReference type="PROSITE" id="PS50016"/>
    </source>
</evidence>
<name>A0A4S4DXD7_CAMSN</name>
<feature type="domain" description="BRCT" evidence="7">
    <location>
        <begin position="990"/>
        <end position="1072"/>
    </location>
</feature>
<gene>
    <name evidence="8" type="ORF">TEA_006682</name>
</gene>
<dbReference type="Pfam" id="PF12738">
    <property type="entry name" value="PTCB-BRCT"/>
    <property type="match status" value="1"/>
</dbReference>
<keyword evidence="1" id="KW-0479">Metal-binding</keyword>
<evidence type="ECO:0000256" key="2">
    <source>
        <dbReference type="ARBA" id="ARBA00022771"/>
    </source>
</evidence>
<dbReference type="PROSITE" id="PS50016">
    <property type="entry name" value="ZF_PHD_2"/>
    <property type="match status" value="1"/>
</dbReference>